<feature type="transmembrane region" description="Helical" evidence="8">
    <location>
        <begin position="50"/>
        <end position="70"/>
    </location>
</feature>
<evidence type="ECO:0000256" key="2">
    <source>
        <dbReference type="ARBA" id="ARBA00007965"/>
    </source>
</evidence>
<keyword evidence="10" id="KW-1185">Reference proteome</keyword>
<feature type="transmembrane region" description="Helical" evidence="8">
    <location>
        <begin position="311"/>
        <end position="335"/>
    </location>
</feature>
<feature type="region of interest" description="Disordered" evidence="7">
    <location>
        <begin position="261"/>
        <end position="300"/>
    </location>
</feature>
<dbReference type="InterPro" id="IPR002259">
    <property type="entry name" value="Eqnu_transpt"/>
</dbReference>
<proteinExistence type="inferred from homology"/>
<comment type="similarity">
    <text evidence="2">Belongs to the SLC29A/ENT transporter (TC 2.A.57) family.</text>
</comment>
<evidence type="ECO:0000256" key="5">
    <source>
        <dbReference type="ARBA" id="ARBA00022989"/>
    </source>
</evidence>
<name>A0ABN7S457_OIKDI</name>
<dbReference type="PANTHER" id="PTHR10332:SF88">
    <property type="entry name" value="EQUILIBRATIVE NUCLEOSIDE TRANSPORTER 1, ISOFORM A"/>
    <property type="match status" value="1"/>
</dbReference>
<keyword evidence="4 8" id="KW-0812">Transmembrane</keyword>
<evidence type="ECO:0000256" key="4">
    <source>
        <dbReference type="ARBA" id="ARBA00022692"/>
    </source>
</evidence>
<evidence type="ECO:0000256" key="7">
    <source>
        <dbReference type="SAM" id="MobiDB-lite"/>
    </source>
</evidence>
<reference evidence="9 10" key="1">
    <citation type="submission" date="2021-04" db="EMBL/GenBank/DDBJ databases">
        <authorList>
            <person name="Bliznina A."/>
        </authorList>
    </citation>
    <scope>NUCLEOTIDE SEQUENCE [LARGE SCALE GENOMIC DNA]</scope>
</reference>
<dbReference type="EMBL" id="OU015568">
    <property type="protein sequence ID" value="CAG5088000.1"/>
    <property type="molecule type" value="Genomic_DNA"/>
</dbReference>
<evidence type="ECO:0000256" key="3">
    <source>
        <dbReference type="ARBA" id="ARBA00022448"/>
    </source>
</evidence>
<feature type="transmembrane region" description="Helical" evidence="8">
    <location>
        <begin position="100"/>
        <end position="120"/>
    </location>
</feature>
<evidence type="ECO:0000313" key="9">
    <source>
        <dbReference type="EMBL" id="CAG5088000.1"/>
    </source>
</evidence>
<dbReference type="Proteomes" id="UP001158576">
    <property type="component" value="Chromosome PAR"/>
</dbReference>
<evidence type="ECO:0000256" key="1">
    <source>
        <dbReference type="ARBA" id="ARBA00004141"/>
    </source>
</evidence>
<gene>
    <name evidence="9" type="ORF">OKIOD_LOCUS3256</name>
</gene>
<feature type="compositionally biased region" description="Polar residues" evidence="7">
    <location>
        <begin position="275"/>
        <end position="300"/>
    </location>
</feature>
<organism evidence="9 10">
    <name type="scientific">Oikopleura dioica</name>
    <name type="common">Tunicate</name>
    <dbReference type="NCBI Taxonomy" id="34765"/>
    <lineage>
        <taxon>Eukaryota</taxon>
        <taxon>Metazoa</taxon>
        <taxon>Chordata</taxon>
        <taxon>Tunicata</taxon>
        <taxon>Appendicularia</taxon>
        <taxon>Copelata</taxon>
        <taxon>Oikopleuridae</taxon>
        <taxon>Oikopleura</taxon>
    </lineage>
</organism>
<accession>A0ABN7S457</accession>
<evidence type="ECO:0000313" key="10">
    <source>
        <dbReference type="Proteomes" id="UP001158576"/>
    </source>
</evidence>
<dbReference type="Pfam" id="PF01733">
    <property type="entry name" value="Nucleoside_tran"/>
    <property type="match status" value="1"/>
</dbReference>
<feature type="transmembrane region" description="Helical" evidence="8">
    <location>
        <begin position="164"/>
        <end position="183"/>
    </location>
</feature>
<feature type="transmembrane region" description="Helical" evidence="8">
    <location>
        <begin position="132"/>
        <end position="152"/>
    </location>
</feature>
<evidence type="ECO:0000256" key="8">
    <source>
        <dbReference type="SAM" id="Phobius"/>
    </source>
</evidence>
<feature type="transmembrane region" description="Helical" evidence="8">
    <location>
        <begin position="347"/>
        <end position="368"/>
    </location>
</feature>
<keyword evidence="5 8" id="KW-1133">Transmembrane helix</keyword>
<feature type="transmembrane region" description="Helical" evidence="8">
    <location>
        <begin position="229"/>
        <end position="250"/>
    </location>
</feature>
<feature type="transmembrane region" description="Helical" evidence="8">
    <location>
        <begin position="204"/>
        <end position="223"/>
    </location>
</feature>
<protein>
    <submittedName>
        <fullName evidence="9">Oidioi.mRNA.OKI2018_I69.PAR.g11698.t1.cds</fullName>
    </submittedName>
</protein>
<dbReference type="PIRSF" id="PIRSF016379">
    <property type="entry name" value="ENT"/>
    <property type="match status" value="1"/>
</dbReference>
<feature type="transmembrane region" description="Helical" evidence="8">
    <location>
        <begin position="417"/>
        <end position="436"/>
    </location>
</feature>
<dbReference type="PRINTS" id="PR01130">
    <property type="entry name" value="DERENTRNSPRT"/>
</dbReference>
<sequence>MTKVDVIEDGEFDFDKSARSAKIVRNLPFHQTVRRIMRDIEETFHDKYRYVTLSFYVYGLAGLMPWNFYITPENYWNDKLTTNDTFSPDGSFTPNWMQNFWQNFLSILCTGVVFLSSILLQFRPQSWSKENLLSIGVAVSVVLFIATAVVGIFDNTGWEVQFFWINLALGTVLNAFCSVVQNMGMAMAGSLGETYVRNLSSGQGFAGIFAALAYMINLCIAGSPTSAGISFFCTAGAFALFALINHLCVIKTDFYKSKMLDEPNSKSSDAELVSDASSEGSSQDPARSRTASCNSGSSSPQSLIWTIHPELFMSFITLFVTLSVFPGVAASGFIGIFNGTKIFAEKWFVPVCTFLVYNIGDTIGRLMTNFCQVPSRDSTISIYLVSALRLIFIVLFPLCNVQRMPSATLPTLISSDIGYAVLVLLLAISNGYLTTLREVF</sequence>
<keyword evidence="6 8" id="KW-0472">Membrane</keyword>
<feature type="transmembrane region" description="Helical" evidence="8">
    <location>
        <begin position="380"/>
        <end position="397"/>
    </location>
</feature>
<dbReference type="PANTHER" id="PTHR10332">
    <property type="entry name" value="EQUILIBRATIVE NUCLEOSIDE TRANSPORTER"/>
    <property type="match status" value="1"/>
</dbReference>
<keyword evidence="3" id="KW-0813">Transport</keyword>
<evidence type="ECO:0000256" key="6">
    <source>
        <dbReference type="ARBA" id="ARBA00023136"/>
    </source>
</evidence>
<comment type="subcellular location">
    <subcellularLocation>
        <location evidence="1">Membrane</location>
        <topology evidence="1">Multi-pass membrane protein</topology>
    </subcellularLocation>
</comment>